<protein>
    <submittedName>
        <fullName evidence="2">Uncharacterized protein</fullName>
    </submittedName>
</protein>
<feature type="compositionally biased region" description="Acidic residues" evidence="1">
    <location>
        <begin position="1"/>
        <end position="12"/>
    </location>
</feature>
<feature type="compositionally biased region" description="Basic residues" evidence="1">
    <location>
        <begin position="17"/>
        <end position="26"/>
    </location>
</feature>
<evidence type="ECO:0000313" key="2">
    <source>
        <dbReference type="EMBL" id="TGZ84821.1"/>
    </source>
</evidence>
<name>A0A4S2N6C4_9PEZI</name>
<dbReference type="OrthoDB" id="1918685at2759"/>
<feature type="compositionally biased region" description="Basic and acidic residues" evidence="1">
    <location>
        <begin position="35"/>
        <end position="51"/>
    </location>
</feature>
<sequence>MDEDLADPDSDDDKPMKATRGRRKSSLRSTTVALRGREAEKTKPVPKDPKSRRTKSGSSVDPGESKSGSTLRKSSTMDTHKSTTSRESTKLKSDVSATSSSKQVHSRKGSIGTKRQLSPATLQVPKGRVKRQKESEPLVPPPGEDKDARATRRSNMQKPQFFESLSTRERANKARDRAPPASEAELFRPDEIIKRMSNTGISASGPKSGLKKPLSRTSSISHSGQTGKASMDMDIDTDVGGMEPPPPPTSKRPLPTLKLPDFKKLKLSNNREGPQSAQPSPSAPMMSPAMMSPGTVMSGSPAATTPKIRSVFETQSPKITTTILATDDSTFETRVTFSDSRVDIGMARFEGFSSGFVTLLYQHFRENTTLHISRSLETAYIVKYFVPEMGPPLEHAEMFVDLNLCDPFRSSLTLFHGAGVLIHPQFTLLIFLSTNDILRKAFNLLQSNKKGPLRAVAYPPLEPELFTSNTGAPPLDDGFRHYHPNLYSRTMGLDLASYNTSVLSPSTVRACVIYSPPLATLEQTELTTLLKIHGVKYVLPYTDIPEFLHHSKRPETRILVHASFRDKLHLLPHVRELLKVSIGIPQFQWHFFGLSVEMARYPNLKPIHDGSFGRIEVGGYIPDQEDPFDLDMHPPLVGRAC</sequence>
<feature type="region of interest" description="Disordered" evidence="1">
    <location>
        <begin position="1"/>
        <end position="288"/>
    </location>
</feature>
<feature type="compositionally biased region" description="Basic and acidic residues" evidence="1">
    <location>
        <begin position="166"/>
        <end position="178"/>
    </location>
</feature>
<dbReference type="Proteomes" id="UP000298138">
    <property type="component" value="Unassembled WGS sequence"/>
</dbReference>
<organism evidence="2 3">
    <name type="scientific">Ascodesmis nigricans</name>
    <dbReference type="NCBI Taxonomy" id="341454"/>
    <lineage>
        <taxon>Eukaryota</taxon>
        <taxon>Fungi</taxon>
        <taxon>Dikarya</taxon>
        <taxon>Ascomycota</taxon>
        <taxon>Pezizomycotina</taxon>
        <taxon>Pezizomycetes</taxon>
        <taxon>Pezizales</taxon>
        <taxon>Ascodesmidaceae</taxon>
        <taxon>Ascodesmis</taxon>
    </lineage>
</organism>
<proteinExistence type="predicted"/>
<keyword evidence="3" id="KW-1185">Reference proteome</keyword>
<feature type="compositionally biased region" description="Polar residues" evidence="1">
    <location>
        <begin position="215"/>
        <end position="228"/>
    </location>
</feature>
<feature type="compositionally biased region" description="Polar residues" evidence="1">
    <location>
        <begin position="66"/>
        <end position="77"/>
    </location>
</feature>
<feature type="compositionally biased region" description="Basic and acidic residues" evidence="1">
    <location>
        <begin position="185"/>
        <end position="194"/>
    </location>
</feature>
<dbReference type="InParanoid" id="A0A4S2N6C4"/>
<dbReference type="STRING" id="341454.A0A4S2N6C4"/>
<evidence type="ECO:0000313" key="3">
    <source>
        <dbReference type="Proteomes" id="UP000298138"/>
    </source>
</evidence>
<evidence type="ECO:0000256" key="1">
    <source>
        <dbReference type="SAM" id="MobiDB-lite"/>
    </source>
</evidence>
<feature type="compositionally biased region" description="Low complexity" evidence="1">
    <location>
        <begin position="274"/>
        <end position="288"/>
    </location>
</feature>
<gene>
    <name evidence="2" type="ORF">EX30DRAFT_9743</name>
</gene>
<dbReference type="AlphaFoldDB" id="A0A4S2N6C4"/>
<accession>A0A4S2N6C4</accession>
<reference evidence="2 3" key="1">
    <citation type="submission" date="2019-04" db="EMBL/GenBank/DDBJ databases">
        <title>Comparative genomics and transcriptomics to analyze fruiting body development in filamentous ascomycetes.</title>
        <authorList>
            <consortium name="DOE Joint Genome Institute"/>
            <person name="Lutkenhaus R."/>
            <person name="Traeger S."/>
            <person name="Breuer J."/>
            <person name="Kuo A."/>
            <person name="Lipzen A."/>
            <person name="Pangilinan J."/>
            <person name="Dilworth D."/>
            <person name="Sandor L."/>
            <person name="Poggeler S."/>
            <person name="Barry K."/>
            <person name="Grigoriev I.V."/>
            <person name="Nowrousian M."/>
        </authorList>
    </citation>
    <scope>NUCLEOTIDE SEQUENCE [LARGE SCALE GENOMIC DNA]</scope>
    <source>
        <strain evidence="2 3">CBS 389.68</strain>
    </source>
</reference>
<dbReference type="EMBL" id="ML220112">
    <property type="protein sequence ID" value="TGZ84821.1"/>
    <property type="molecule type" value="Genomic_DNA"/>
</dbReference>